<dbReference type="GeneID" id="19197585"/>
<dbReference type="AlphaFoldDB" id="W9VHM7"/>
<gene>
    <name evidence="2" type="ORF">A1O5_12899</name>
</gene>
<reference evidence="2 3" key="1">
    <citation type="submission" date="2013-03" db="EMBL/GenBank/DDBJ databases">
        <title>The Genome Sequence of Cladophialophora psammophila CBS 110553.</title>
        <authorList>
            <consortium name="The Broad Institute Genomics Platform"/>
            <person name="Cuomo C."/>
            <person name="de Hoog S."/>
            <person name="Gorbushina A."/>
            <person name="Walker B."/>
            <person name="Young S.K."/>
            <person name="Zeng Q."/>
            <person name="Gargeya S."/>
            <person name="Fitzgerald M."/>
            <person name="Haas B."/>
            <person name="Abouelleil A."/>
            <person name="Allen A.W."/>
            <person name="Alvarado L."/>
            <person name="Arachchi H.M."/>
            <person name="Berlin A.M."/>
            <person name="Chapman S.B."/>
            <person name="Gainer-Dewar J."/>
            <person name="Goldberg J."/>
            <person name="Griggs A."/>
            <person name="Gujja S."/>
            <person name="Hansen M."/>
            <person name="Howarth C."/>
            <person name="Imamovic A."/>
            <person name="Ireland A."/>
            <person name="Larimer J."/>
            <person name="McCowan C."/>
            <person name="Murphy C."/>
            <person name="Pearson M."/>
            <person name="Poon T.W."/>
            <person name="Priest M."/>
            <person name="Roberts A."/>
            <person name="Saif S."/>
            <person name="Shea T."/>
            <person name="Sisk P."/>
            <person name="Sykes S."/>
            <person name="Wortman J."/>
            <person name="Nusbaum C."/>
            <person name="Birren B."/>
        </authorList>
    </citation>
    <scope>NUCLEOTIDE SEQUENCE [LARGE SCALE GENOMIC DNA]</scope>
    <source>
        <strain evidence="2 3">CBS 110553</strain>
    </source>
</reference>
<accession>W9VHM7</accession>
<keyword evidence="3" id="KW-1185">Reference proteome</keyword>
<dbReference type="Pfam" id="PF14027">
    <property type="entry name" value="Questin_oxidase"/>
    <property type="match status" value="1"/>
</dbReference>
<comment type="caution">
    <text evidence="2">The sequence shown here is derived from an EMBL/GenBank/DDBJ whole genome shotgun (WGS) entry which is preliminary data.</text>
</comment>
<proteinExistence type="predicted"/>
<dbReference type="RefSeq" id="XP_007751658.1">
    <property type="nucleotide sequence ID" value="XM_007753468.1"/>
</dbReference>
<name>W9VHM7_9EURO</name>
<keyword evidence="1" id="KW-0560">Oxidoreductase</keyword>
<dbReference type="HOGENOM" id="CLU_2426844_0_0_1"/>
<evidence type="ECO:0000313" key="3">
    <source>
        <dbReference type="Proteomes" id="UP000019471"/>
    </source>
</evidence>
<evidence type="ECO:0000256" key="1">
    <source>
        <dbReference type="ARBA" id="ARBA00023002"/>
    </source>
</evidence>
<dbReference type="Proteomes" id="UP000019471">
    <property type="component" value="Unassembled WGS sequence"/>
</dbReference>
<dbReference type="InterPro" id="IPR025337">
    <property type="entry name" value="Questin_oxidase-like"/>
</dbReference>
<dbReference type="OrthoDB" id="10004862at2759"/>
<protein>
    <submittedName>
        <fullName evidence="2">Uncharacterized protein</fullName>
    </submittedName>
</protein>
<evidence type="ECO:0000313" key="2">
    <source>
        <dbReference type="EMBL" id="EXJ54988.1"/>
    </source>
</evidence>
<organism evidence="2 3">
    <name type="scientific">Cladophialophora psammophila CBS 110553</name>
    <dbReference type="NCBI Taxonomy" id="1182543"/>
    <lineage>
        <taxon>Eukaryota</taxon>
        <taxon>Fungi</taxon>
        <taxon>Dikarya</taxon>
        <taxon>Ascomycota</taxon>
        <taxon>Pezizomycotina</taxon>
        <taxon>Eurotiomycetes</taxon>
        <taxon>Chaetothyriomycetidae</taxon>
        <taxon>Chaetothyriales</taxon>
        <taxon>Herpotrichiellaceae</taxon>
        <taxon>Cladophialophora</taxon>
    </lineage>
</organism>
<dbReference type="GO" id="GO:0016491">
    <property type="term" value="F:oxidoreductase activity"/>
    <property type="evidence" value="ECO:0007669"/>
    <property type="project" value="UniProtKB-KW"/>
</dbReference>
<dbReference type="EMBL" id="AMGX01000038">
    <property type="protein sequence ID" value="EXJ54988.1"/>
    <property type="molecule type" value="Genomic_DNA"/>
</dbReference>
<sequence>MSKEDYYADYLEFFTRKFHEDGWQAVVHRYMFSRTKLADEMLVRLFAVLNGKKAVDIRLTKDEMKEIWDILEANPIKGDRYPPHIQAFSQY</sequence>